<proteinExistence type="predicted"/>
<feature type="non-terminal residue" evidence="4">
    <location>
        <position position="1"/>
    </location>
</feature>
<gene>
    <name evidence="4" type="ORF">Prudu_550S002000</name>
</gene>
<dbReference type="EMBL" id="AP020887">
    <property type="protein sequence ID" value="BBN68738.1"/>
    <property type="molecule type" value="Genomic_DNA"/>
</dbReference>
<feature type="region of interest" description="Disordered" evidence="1">
    <location>
        <begin position="201"/>
        <end position="222"/>
    </location>
</feature>
<keyword evidence="2" id="KW-1133">Transmembrane helix</keyword>
<dbReference type="SUPFAM" id="SSF56672">
    <property type="entry name" value="DNA/RNA polymerases"/>
    <property type="match status" value="1"/>
</dbReference>
<keyword evidence="2" id="KW-0472">Membrane</keyword>
<evidence type="ECO:0000259" key="3">
    <source>
        <dbReference type="Pfam" id="PF07727"/>
    </source>
</evidence>
<accession>A0A5H2XKV3</accession>
<dbReference type="CDD" id="cd09272">
    <property type="entry name" value="RNase_HI_RT_Ty1"/>
    <property type="match status" value="1"/>
</dbReference>
<sequence length="665" mass="73757">SAKGVRRHGVDPNRSRNEEDMLLLSPPAATLPRPSSLPDVAPAASLGADLRDRCQTNQHTTADISRPTSAAAVVRIGRNLPWKPTVRPNATRTSSSNISLISSPNLSSEAPGARQDFKRRPLRDRKVHRIHHRATLNLHASKSVRGQKGHLCPTFARCRTRTGLGSNFKVEIGRVLSVSASSPPTLSSSPLVSSHVPVIAPPSPSARPSPVHTRSKSGIVKPNPKYHANFSTRYPIPHAFSALVNTDIKPTCYTQASRYPEWKQAMLDEYHALLQQGTWSLVSSSPFLNTVGCKWVFRIKRRSDGTIERYKARLVAKGFHQQSGVDYFDTFSPVVKPTTIRTVLCLAISFGWPLRQLDVKNAFLHGSLSEDVYMRQPPGFADPDRPSHVCKLHKAIYGLKQAPRAWFQRFSSFLLSVGFTQSQADTSMFVYHDHSSVMMTSFSLVVILLISLPFSANWYTVDLLKRNNLLDCKPVSTPLTSKGTLSRTHGTVLADPTPYRQMVGALQYLTMTRPDISYAVQHVSQFMGSPSDVHFEAVKRILRYLKGTLGVGLPSPIPMQIGLDVLTLAGPQPGIAYSWTQPHFVECKKQPTVSRSSAEAEYRALAYACADTLWIQGLLTELRCPLTHPVLLNCDNLSATYLAAIPVFHARTKHIAIDYHFVRER</sequence>
<organism evidence="4">
    <name type="scientific">Prunus dulcis</name>
    <name type="common">Almond</name>
    <name type="synonym">Amygdalus dulcis</name>
    <dbReference type="NCBI Taxonomy" id="3755"/>
    <lineage>
        <taxon>Eukaryota</taxon>
        <taxon>Viridiplantae</taxon>
        <taxon>Streptophyta</taxon>
        <taxon>Embryophyta</taxon>
        <taxon>Tracheophyta</taxon>
        <taxon>Spermatophyta</taxon>
        <taxon>Magnoliopsida</taxon>
        <taxon>eudicotyledons</taxon>
        <taxon>Gunneridae</taxon>
        <taxon>Pentapetalae</taxon>
        <taxon>rosids</taxon>
        <taxon>fabids</taxon>
        <taxon>Rosales</taxon>
        <taxon>Rosaceae</taxon>
        <taxon>Amygdaloideae</taxon>
        <taxon>Amygdaleae</taxon>
        <taxon>Prunus</taxon>
    </lineage>
</organism>
<evidence type="ECO:0000256" key="2">
    <source>
        <dbReference type="SAM" id="Phobius"/>
    </source>
</evidence>
<dbReference type="InterPro" id="IPR043502">
    <property type="entry name" value="DNA/RNA_pol_sf"/>
</dbReference>
<dbReference type="PANTHER" id="PTHR11439:SF524">
    <property type="entry name" value="RNA-DIRECTED DNA POLYMERASE, PROTEIN KINASE RLK-PELLE-DLSV FAMILY"/>
    <property type="match status" value="1"/>
</dbReference>
<evidence type="ECO:0000256" key="1">
    <source>
        <dbReference type="SAM" id="MobiDB-lite"/>
    </source>
</evidence>
<dbReference type="PANTHER" id="PTHR11439">
    <property type="entry name" value="GAG-POL-RELATED RETROTRANSPOSON"/>
    <property type="match status" value="1"/>
</dbReference>
<reference evidence="4" key="1">
    <citation type="journal article" date="2019" name="Science">
        <title>Mutation of a bHLH transcription factor allowed almond domestication.</title>
        <authorList>
            <person name="Sanchez-Perez R."/>
            <person name="Pavan S."/>
            <person name="Mazzeo R."/>
            <person name="Moldovan C."/>
            <person name="Aiese Cigliano R."/>
            <person name="Del Cueto J."/>
            <person name="Ricciardi F."/>
            <person name="Lotti C."/>
            <person name="Ricciardi L."/>
            <person name="Dicenta F."/>
            <person name="Lopez-Marques R.L."/>
            <person name="Lindberg Moller B."/>
        </authorList>
    </citation>
    <scope>NUCLEOTIDE SEQUENCE</scope>
</reference>
<dbReference type="AlphaFoldDB" id="A0A5H2XKV3"/>
<protein>
    <submittedName>
        <fullName evidence="4">Far-red impaired responsive family protein</fullName>
    </submittedName>
</protein>
<name>A0A5H2XKV3_PRUDU</name>
<feature type="domain" description="Reverse transcriptase Ty1/copia-type" evidence="3">
    <location>
        <begin position="278"/>
        <end position="440"/>
    </location>
</feature>
<feature type="region of interest" description="Disordered" evidence="1">
    <location>
        <begin position="1"/>
        <end position="42"/>
    </location>
</feature>
<feature type="region of interest" description="Disordered" evidence="1">
    <location>
        <begin position="84"/>
        <end position="123"/>
    </location>
</feature>
<feature type="transmembrane region" description="Helical" evidence="2">
    <location>
        <begin position="437"/>
        <end position="459"/>
    </location>
</feature>
<dbReference type="InterPro" id="IPR013103">
    <property type="entry name" value="RVT_2"/>
</dbReference>
<keyword evidence="2" id="KW-0812">Transmembrane</keyword>
<feature type="compositionally biased region" description="Basic and acidic residues" evidence="1">
    <location>
        <begin position="8"/>
        <end position="19"/>
    </location>
</feature>
<evidence type="ECO:0000313" key="4">
    <source>
        <dbReference type="EMBL" id="BBN68738.1"/>
    </source>
</evidence>
<feature type="compositionally biased region" description="Low complexity" evidence="1">
    <location>
        <begin position="94"/>
        <end position="108"/>
    </location>
</feature>
<feature type="non-terminal residue" evidence="4">
    <location>
        <position position="665"/>
    </location>
</feature>
<dbReference type="Pfam" id="PF07727">
    <property type="entry name" value="RVT_2"/>
    <property type="match status" value="1"/>
</dbReference>